<evidence type="ECO:0000259" key="8">
    <source>
        <dbReference type="PROSITE" id="PS50850"/>
    </source>
</evidence>
<comment type="caution">
    <text evidence="9">The sequence shown here is derived from an EMBL/GenBank/DDBJ whole genome shotgun (WGS) entry which is preliminary data.</text>
</comment>
<feature type="transmembrane region" description="Helical" evidence="7">
    <location>
        <begin position="148"/>
        <end position="169"/>
    </location>
</feature>
<dbReference type="PANTHER" id="PTHR23517:SF2">
    <property type="entry name" value="MULTIDRUG RESISTANCE PROTEIN MDTH"/>
    <property type="match status" value="1"/>
</dbReference>
<accession>A0A532V0H2</accession>
<gene>
    <name evidence="9" type="ORF">CEE37_07055</name>
</gene>
<evidence type="ECO:0000256" key="5">
    <source>
        <dbReference type="ARBA" id="ARBA00022989"/>
    </source>
</evidence>
<feature type="domain" description="Major facilitator superfamily (MFS) profile" evidence="8">
    <location>
        <begin position="1"/>
        <end position="480"/>
    </location>
</feature>
<feature type="transmembrane region" description="Helical" evidence="7">
    <location>
        <begin position="60"/>
        <end position="81"/>
    </location>
</feature>
<feature type="transmembrane region" description="Helical" evidence="7">
    <location>
        <begin position="369"/>
        <end position="392"/>
    </location>
</feature>
<evidence type="ECO:0000313" key="9">
    <source>
        <dbReference type="EMBL" id="TKJ40716.1"/>
    </source>
</evidence>
<evidence type="ECO:0000256" key="2">
    <source>
        <dbReference type="ARBA" id="ARBA00022448"/>
    </source>
</evidence>
<dbReference type="SUPFAM" id="SSF103473">
    <property type="entry name" value="MFS general substrate transporter"/>
    <property type="match status" value="1"/>
</dbReference>
<dbReference type="AlphaFoldDB" id="A0A532V0H2"/>
<feature type="transmembrane region" description="Helical" evidence="7">
    <location>
        <begin position="331"/>
        <end position="349"/>
    </location>
</feature>
<dbReference type="Pfam" id="PF07690">
    <property type="entry name" value="MFS_1"/>
    <property type="match status" value="2"/>
</dbReference>
<dbReference type="PROSITE" id="PS50850">
    <property type="entry name" value="MFS"/>
    <property type="match status" value="1"/>
</dbReference>
<keyword evidence="3" id="KW-1003">Cell membrane</keyword>
<evidence type="ECO:0000256" key="7">
    <source>
        <dbReference type="SAM" id="Phobius"/>
    </source>
</evidence>
<dbReference type="EMBL" id="NJBN01000004">
    <property type="protein sequence ID" value="TKJ40716.1"/>
    <property type="molecule type" value="Genomic_DNA"/>
</dbReference>
<keyword evidence="5 7" id="KW-1133">Transmembrane helix</keyword>
<evidence type="ECO:0000256" key="4">
    <source>
        <dbReference type="ARBA" id="ARBA00022692"/>
    </source>
</evidence>
<dbReference type="InterPro" id="IPR011701">
    <property type="entry name" value="MFS"/>
</dbReference>
<proteinExistence type="predicted"/>
<feature type="transmembrane region" description="Helical" evidence="7">
    <location>
        <begin position="30"/>
        <end position="48"/>
    </location>
</feature>
<protein>
    <recommendedName>
        <fullName evidence="8">Major facilitator superfamily (MFS) profile domain-containing protein</fullName>
    </recommendedName>
</protein>
<feature type="transmembrane region" description="Helical" evidence="7">
    <location>
        <begin position="226"/>
        <end position="245"/>
    </location>
</feature>
<evidence type="ECO:0000256" key="6">
    <source>
        <dbReference type="ARBA" id="ARBA00023136"/>
    </source>
</evidence>
<dbReference type="GO" id="GO:0022857">
    <property type="term" value="F:transmembrane transporter activity"/>
    <property type="evidence" value="ECO:0007669"/>
    <property type="project" value="InterPro"/>
</dbReference>
<dbReference type="Gene3D" id="1.20.1250.20">
    <property type="entry name" value="MFS general substrate transporter like domains"/>
    <property type="match status" value="1"/>
</dbReference>
<dbReference type="InterPro" id="IPR050171">
    <property type="entry name" value="MFS_Transporters"/>
</dbReference>
<comment type="subcellular location">
    <subcellularLocation>
        <location evidence="1">Cell membrane</location>
        <topology evidence="1">Multi-pass membrane protein</topology>
    </subcellularLocation>
</comment>
<keyword evidence="4 7" id="KW-0812">Transmembrane</keyword>
<name>A0A532V0H2_UNCL8</name>
<feature type="transmembrane region" description="Helical" evidence="7">
    <location>
        <begin position="175"/>
        <end position="197"/>
    </location>
</feature>
<dbReference type="PANTHER" id="PTHR23517">
    <property type="entry name" value="RESISTANCE PROTEIN MDTM, PUTATIVE-RELATED-RELATED"/>
    <property type="match status" value="1"/>
</dbReference>
<sequence length="495" mass="54793">MASKLSPWKQVRELKPNFWFCNWMEANERLAFFGIRAILPLYMVYAVAEGGLGLSYAQKGAIYSIWALVQCLVPMISGGFTDQYGYKKSLYIAYTINFFGYILFAFATGFWSALGAACLVGLGTAIFKPPVQGTIAKASTEENSSIAWGIFYWMVNVGGFLAPFLAAIIRGETDFKLVFFFAAGVTLFNFIPTIFFYKEPEQEGELKIRTVGETLMNTMATLKDKNFLVFLGIFSGFWFMFMQLWDLLPNFIDEWVFSRDIAPIFSAINENTVLESGNVKPEMLINIDSFAIIALMLPIGWLTGKFHPMIALIAGMVLSVLAFVTAGATNVGLICALAIFAFAIGEMWCSPKFSEYIGLTAPPEKKATYMGYSNIPFAIGWGVGNFISGFLYENMGSKINFARQYLVEHLGMSTSQAQAIPREDVMSTMASMMNNGNGASVDEATRVLWELNDPWMVWVILGAIGAVATIAMVGYFFKTRHTGLSSNESSVQQSA</sequence>
<feature type="transmembrane region" description="Helical" evidence="7">
    <location>
        <begin position="101"/>
        <end position="127"/>
    </location>
</feature>
<evidence type="ECO:0000313" key="10">
    <source>
        <dbReference type="Proteomes" id="UP000319619"/>
    </source>
</evidence>
<dbReference type="GO" id="GO:0005886">
    <property type="term" value="C:plasma membrane"/>
    <property type="evidence" value="ECO:0007669"/>
    <property type="project" value="UniProtKB-SubCell"/>
</dbReference>
<feature type="transmembrane region" description="Helical" evidence="7">
    <location>
        <begin position="283"/>
        <end position="302"/>
    </location>
</feature>
<evidence type="ECO:0000256" key="1">
    <source>
        <dbReference type="ARBA" id="ARBA00004651"/>
    </source>
</evidence>
<keyword evidence="6 7" id="KW-0472">Membrane</keyword>
<dbReference type="InterPro" id="IPR020846">
    <property type="entry name" value="MFS_dom"/>
</dbReference>
<keyword evidence="2" id="KW-0813">Transport</keyword>
<reference evidence="9 10" key="1">
    <citation type="submission" date="2017-06" db="EMBL/GenBank/DDBJ databases">
        <title>Novel microbial phyla capable of carbon fixation and sulfur reduction in deep-sea sediments.</title>
        <authorList>
            <person name="Huang J."/>
            <person name="Baker B."/>
            <person name="Wang Y."/>
        </authorList>
    </citation>
    <scope>NUCLEOTIDE SEQUENCE [LARGE SCALE GENOMIC DNA]</scope>
    <source>
        <strain evidence="9">B3_LCP</strain>
    </source>
</reference>
<dbReference type="Proteomes" id="UP000319619">
    <property type="component" value="Unassembled WGS sequence"/>
</dbReference>
<organism evidence="9 10">
    <name type="scientific">candidate division LCP-89 bacterium B3_LCP</name>
    <dbReference type="NCBI Taxonomy" id="2012998"/>
    <lineage>
        <taxon>Bacteria</taxon>
        <taxon>Pseudomonadati</taxon>
        <taxon>Bacteria division LCP-89</taxon>
    </lineage>
</organism>
<dbReference type="InterPro" id="IPR036259">
    <property type="entry name" value="MFS_trans_sf"/>
</dbReference>
<evidence type="ECO:0000256" key="3">
    <source>
        <dbReference type="ARBA" id="ARBA00022475"/>
    </source>
</evidence>
<feature type="transmembrane region" description="Helical" evidence="7">
    <location>
        <begin position="455"/>
        <end position="477"/>
    </location>
</feature>